<organism evidence="4 5">
    <name type="scientific">Parelaphostrongylus tenuis</name>
    <name type="common">Meningeal worm</name>
    <dbReference type="NCBI Taxonomy" id="148309"/>
    <lineage>
        <taxon>Eukaryota</taxon>
        <taxon>Metazoa</taxon>
        <taxon>Ecdysozoa</taxon>
        <taxon>Nematoda</taxon>
        <taxon>Chromadorea</taxon>
        <taxon>Rhabditida</taxon>
        <taxon>Rhabditina</taxon>
        <taxon>Rhabditomorpha</taxon>
        <taxon>Strongyloidea</taxon>
        <taxon>Metastrongylidae</taxon>
        <taxon>Parelaphostrongylus</taxon>
    </lineage>
</organism>
<name>A0AAD5MK92_PARTN</name>
<dbReference type="Proteomes" id="UP001196413">
    <property type="component" value="Unassembled WGS sequence"/>
</dbReference>
<evidence type="ECO:0000256" key="3">
    <source>
        <dbReference type="SAM" id="SignalP"/>
    </source>
</evidence>
<keyword evidence="5" id="KW-1185">Reference proteome</keyword>
<feature type="signal peptide" evidence="3">
    <location>
        <begin position="1"/>
        <end position="15"/>
    </location>
</feature>
<evidence type="ECO:0000256" key="1">
    <source>
        <dbReference type="SAM" id="MobiDB-lite"/>
    </source>
</evidence>
<evidence type="ECO:0000313" key="5">
    <source>
        <dbReference type="Proteomes" id="UP001196413"/>
    </source>
</evidence>
<reference evidence="4" key="1">
    <citation type="submission" date="2021-06" db="EMBL/GenBank/DDBJ databases">
        <title>Parelaphostrongylus tenuis whole genome reference sequence.</title>
        <authorList>
            <person name="Garwood T.J."/>
            <person name="Larsen P.A."/>
            <person name="Fountain-Jones N.M."/>
            <person name="Garbe J.R."/>
            <person name="Macchietto M.G."/>
            <person name="Kania S.A."/>
            <person name="Gerhold R.W."/>
            <person name="Richards J.E."/>
            <person name="Wolf T.M."/>
        </authorList>
    </citation>
    <scope>NUCLEOTIDE SEQUENCE</scope>
    <source>
        <strain evidence="4">MNPRO001-30</strain>
        <tissue evidence="4">Meninges</tissue>
    </source>
</reference>
<keyword evidence="3" id="KW-0732">Signal</keyword>
<gene>
    <name evidence="4" type="ORF">KIN20_000170</name>
</gene>
<proteinExistence type="predicted"/>
<keyword evidence="2" id="KW-0472">Membrane</keyword>
<protein>
    <submittedName>
        <fullName evidence="4">Uncharacterized protein</fullName>
    </submittedName>
</protein>
<keyword evidence="2" id="KW-1133">Transmembrane helix</keyword>
<sequence>MRWLLLLCLAKYVYAKLSNAIIVQSFNLKAETEINIACSNIKKILIEENQVKKYNCMGTINDESDHGLWILTETEPIPLKEKNLRWLIEYASGNLNSSFTVESTLDTLLTASSNITVSSSTKEKLYGGAGPTASTSSGASTTSETTAVSTTSKTTAVSTASVTTATTMTNSAAPTTTITPAPTSTVITVSIVYMQFQMGQVPVYENRNTQAVVVAVIEALLLVAILVWVLFKICTKPQRTADQYPTMDIFQSNFTDNNVYHDNGVVDYGGGRELNARTQIPSYRTQVTQPPVRLDSLQPPPQQQISTPALMPISTPSTAHHTVTPAPLNYWPDQRQQHQPVKNIMDSDF</sequence>
<feature type="transmembrane region" description="Helical" evidence="2">
    <location>
        <begin position="211"/>
        <end position="231"/>
    </location>
</feature>
<evidence type="ECO:0000313" key="4">
    <source>
        <dbReference type="EMBL" id="KAJ1345599.1"/>
    </source>
</evidence>
<comment type="caution">
    <text evidence="4">The sequence shown here is derived from an EMBL/GenBank/DDBJ whole genome shotgun (WGS) entry which is preliminary data.</text>
</comment>
<dbReference type="EMBL" id="JAHQIW010000029">
    <property type="protein sequence ID" value="KAJ1345599.1"/>
    <property type="molecule type" value="Genomic_DNA"/>
</dbReference>
<accession>A0AAD5MK92</accession>
<evidence type="ECO:0000256" key="2">
    <source>
        <dbReference type="SAM" id="Phobius"/>
    </source>
</evidence>
<keyword evidence="2" id="KW-0812">Transmembrane</keyword>
<feature type="compositionally biased region" description="Low complexity" evidence="1">
    <location>
        <begin position="131"/>
        <end position="153"/>
    </location>
</feature>
<dbReference type="AlphaFoldDB" id="A0AAD5MK92"/>
<feature type="region of interest" description="Disordered" evidence="1">
    <location>
        <begin position="122"/>
        <end position="153"/>
    </location>
</feature>
<feature type="chain" id="PRO_5042110943" evidence="3">
    <location>
        <begin position="16"/>
        <end position="349"/>
    </location>
</feature>